<organism evidence="7 8">
    <name type="scientific">Massilicoli timonensis</name>
    <dbReference type="NCBI Taxonomy" id="2015901"/>
    <lineage>
        <taxon>Bacteria</taxon>
        <taxon>Bacillati</taxon>
        <taxon>Bacillota</taxon>
        <taxon>Erysipelotrichia</taxon>
        <taxon>Erysipelotrichales</taxon>
        <taxon>Erysipelotrichaceae</taxon>
        <taxon>Massilicoli</taxon>
    </lineage>
</organism>
<keyword evidence="3 6" id="KW-0378">Hydrolase</keyword>
<comment type="similarity">
    <text evidence="1 6">Belongs to the polypeptide deformylase family.</text>
</comment>
<accession>A0ABT1SIC3</accession>
<evidence type="ECO:0000256" key="3">
    <source>
        <dbReference type="ARBA" id="ARBA00022801"/>
    </source>
</evidence>
<comment type="cofactor">
    <cofactor evidence="6">
        <name>Fe(2+)</name>
        <dbReference type="ChEBI" id="CHEBI:29033"/>
    </cofactor>
    <text evidence="6">Binds 1 Fe(2+) ion.</text>
</comment>
<dbReference type="PRINTS" id="PR01576">
    <property type="entry name" value="PDEFORMYLASE"/>
</dbReference>
<keyword evidence="8" id="KW-1185">Reference proteome</keyword>
<comment type="catalytic activity">
    <reaction evidence="6">
        <text>N-terminal N-formyl-L-methionyl-[peptide] + H2O = N-terminal L-methionyl-[peptide] + formate</text>
        <dbReference type="Rhea" id="RHEA:24420"/>
        <dbReference type="Rhea" id="RHEA-COMP:10639"/>
        <dbReference type="Rhea" id="RHEA-COMP:10640"/>
        <dbReference type="ChEBI" id="CHEBI:15377"/>
        <dbReference type="ChEBI" id="CHEBI:15740"/>
        <dbReference type="ChEBI" id="CHEBI:49298"/>
        <dbReference type="ChEBI" id="CHEBI:64731"/>
        <dbReference type="EC" id="3.5.1.88"/>
    </reaction>
</comment>
<dbReference type="InterPro" id="IPR023635">
    <property type="entry name" value="Peptide_deformylase"/>
</dbReference>
<dbReference type="RefSeq" id="WP_102266788.1">
    <property type="nucleotide sequence ID" value="NZ_CALVCM010000018.1"/>
</dbReference>
<keyword evidence="4 6" id="KW-0648">Protein biosynthesis</keyword>
<protein>
    <recommendedName>
        <fullName evidence="6">Peptide deformylase</fullName>
        <shortName evidence="6">PDF</shortName>
        <ecNumber evidence="6">3.5.1.88</ecNumber>
    </recommendedName>
    <alternativeName>
        <fullName evidence="6">Polypeptide deformylase</fullName>
    </alternativeName>
</protein>
<feature type="binding site" evidence="6">
    <location>
        <position position="110"/>
    </location>
    <ligand>
        <name>Fe cation</name>
        <dbReference type="ChEBI" id="CHEBI:24875"/>
    </ligand>
</feature>
<dbReference type="Gene3D" id="3.90.45.10">
    <property type="entry name" value="Peptide deformylase"/>
    <property type="match status" value="1"/>
</dbReference>
<feature type="binding site" evidence="6">
    <location>
        <position position="154"/>
    </location>
    <ligand>
        <name>Fe cation</name>
        <dbReference type="ChEBI" id="CHEBI:24875"/>
    </ligand>
</feature>
<dbReference type="PIRSF" id="PIRSF004749">
    <property type="entry name" value="Pep_def"/>
    <property type="match status" value="1"/>
</dbReference>
<name>A0ABT1SIC3_9FIRM</name>
<comment type="caution">
    <text evidence="7">The sequence shown here is derived from an EMBL/GenBank/DDBJ whole genome shotgun (WGS) entry which is preliminary data.</text>
</comment>
<keyword evidence="5 6" id="KW-0408">Iron</keyword>
<dbReference type="GO" id="GO:0042586">
    <property type="term" value="F:peptide deformylase activity"/>
    <property type="evidence" value="ECO:0007669"/>
    <property type="project" value="UniProtKB-EC"/>
</dbReference>
<feature type="binding site" evidence="6">
    <location>
        <position position="158"/>
    </location>
    <ligand>
        <name>Fe cation</name>
        <dbReference type="ChEBI" id="CHEBI:24875"/>
    </ligand>
</feature>
<reference evidence="7 8" key="1">
    <citation type="submission" date="2022-06" db="EMBL/GenBank/DDBJ databases">
        <title>Isolation of gut microbiota from human fecal samples.</title>
        <authorList>
            <person name="Pamer E.G."/>
            <person name="Barat B."/>
            <person name="Waligurski E."/>
            <person name="Medina S."/>
            <person name="Paddock L."/>
            <person name="Mostad J."/>
        </authorList>
    </citation>
    <scope>NUCLEOTIDE SEQUENCE [LARGE SCALE GENOMIC DNA]</scope>
    <source>
        <strain evidence="7 8">DFI.6.1</strain>
    </source>
</reference>
<dbReference type="Pfam" id="PF01327">
    <property type="entry name" value="Pep_deformylase"/>
    <property type="match status" value="1"/>
</dbReference>
<evidence type="ECO:0000256" key="2">
    <source>
        <dbReference type="ARBA" id="ARBA00022723"/>
    </source>
</evidence>
<gene>
    <name evidence="6 7" type="primary">def</name>
    <name evidence="7" type="ORF">NE663_01620</name>
</gene>
<evidence type="ECO:0000313" key="8">
    <source>
        <dbReference type="Proteomes" id="UP001524435"/>
    </source>
</evidence>
<dbReference type="EC" id="3.5.1.88" evidence="6"/>
<dbReference type="SUPFAM" id="SSF56420">
    <property type="entry name" value="Peptide deformylase"/>
    <property type="match status" value="1"/>
</dbReference>
<dbReference type="CDD" id="cd00487">
    <property type="entry name" value="Pep_deformylase"/>
    <property type="match status" value="1"/>
</dbReference>
<proteinExistence type="inferred from homology"/>
<evidence type="ECO:0000313" key="7">
    <source>
        <dbReference type="EMBL" id="MCQ5120957.1"/>
    </source>
</evidence>
<dbReference type="EMBL" id="JANGCH010000002">
    <property type="protein sequence ID" value="MCQ5120957.1"/>
    <property type="molecule type" value="Genomic_DNA"/>
</dbReference>
<keyword evidence="2 6" id="KW-0479">Metal-binding</keyword>
<evidence type="ECO:0000256" key="6">
    <source>
        <dbReference type="HAMAP-Rule" id="MF_00163"/>
    </source>
</evidence>
<evidence type="ECO:0000256" key="5">
    <source>
        <dbReference type="ARBA" id="ARBA00023004"/>
    </source>
</evidence>
<dbReference type="Proteomes" id="UP001524435">
    <property type="component" value="Unassembled WGS sequence"/>
</dbReference>
<dbReference type="PANTHER" id="PTHR10458:SF8">
    <property type="entry name" value="PEPTIDE DEFORMYLASE 2"/>
    <property type="match status" value="1"/>
</dbReference>
<evidence type="ECO:0000256" key="1">
    <source>
        <dbReference type="ARBA" id="ARBA00010759"/>
    </source>
</evidence>
<comment type="function">
    <text evidence="6">Removes the formyl group from the N-terminal Met of newly synthesized proteins. Requires at least a dipeptide for an efficient rate of reaction. N-terminal L-methionine is a prerequisite for activity but the enzyme has broad specificity at other positions.</text>
</comment>
<evidence type="ECO:0000256" key="4">
    <source>
        <dbReference type="ARBA" id="ARBA00022917"/>
    </source>
</evidence>
<dbReference type="PANTHER" id="PTHR10458">
    <property type="entry name" value="PEPTIDE DEFORMYLASE"/>
    <property type="match status" value="1"/>
</dbReference>
<dbReference type="NCBIfam" id="TIGR00079">
    <property type="entry name" value="pept_deformyl"/>
    <property type="match status" value="1"/>
</dbReference>
<sequence length="184" mass="20737">MLINNQTIIKDSDPLMRKKSKPVTTPLSKEDEELLMDMLQYVRDSHDPEIAAANDLRPAVGIAAVQIGVLKQMLAICIDYEDERVEYALCNAKIVSHSVQNAYLAQGEGCLSVVNEHPGHVFRHARITVSAYDALQKQQVKFRVSGYEAIVLQHEIDHFSGTLFYDRIPADDNWKEDPNAMVID</sequence>
<feature type="active site" evidence="6">
    <location>
        <position position="155"/>
    </location>
</feature>
<dbReference type="InterPro" id="IPR036821">
    <property type="entry name" value="Peptide_deformylase_sf"/>
</dbReference>
<dbReference type="HAMAP" id="MF_00163">
    <property type="entry name" value="Pep_deformylase"/>
    <property type="match status" value="1"/>
</dbReference>